<dbReference type="Proteomes" id="UP001469553">
    <property type="component" value="Unassembled WGS sequence"/>
</dbReference>
<evidence type="ECO:0000313" key="1">
    <source>
        <dbReference type="EMBL" id="MEQ2305986.1"/>
    </source>
</evidence>
<dbReference type="EMBL" id="JAHRIP010065971">
    <property type="protein sequence ID" value="MEQ2305986.1"/>
    <property type="molecule type" value="Genomic_DNA"/>
</dbReference>
<name>A0ABV0ZKG0_9TELE</name>
<proteinExistence type="predicted"/>
<gene>
    <name evidence="1" type="ORF">AMECASPLE_003494</name>
</gene>
<sequence>MAYHQLMLASDGSQSFRGKLTGKTPEILFLSTKTIRSDVALMFGAAPQVSLSRKRQAGRLLERGKTMKERRQFQ</sequence>
<keyword evidence="2" id="KW-1185">Reference proteome</keyword>
<protein>
    <submittedName>
        <fullName evidence="1">Uncharacterized protein</fullName>
    </submittedName>
</protein>
<evidence type="ECO:0000313" key="2">
    <source>
        <dbReference type="Proteomes" id="UP001469553"/>
    </source>
</evidence>
<accession>A0ABV0ZKG0</accession>
<reference evidence="1 2" key="1">
    <citation type="submission" date="2021-06" db="EMBL/GenBank/DDBJ databases">
        <authorList>
            <person name="Palmer J.M."/>
        </authorList>
    </citation>
    <scope>NUCLEOTIDE SEQUENCE [LARGE SCALE GENOMIC DNA]</scope>
    <source>
        <strain evidence="1 2">AS_MEX2019</strain>
        <tissue evidence="1">Muscle</tissue>
    </source>
</reference>
<comment type="caution">
    <text evidence="1">The sequence shown here is derived from an EMBL/GenBank/DDBJ whole genome shotgun (WGS) entry which is preliminary data.</text>
</comment>
<organism evidence="1 2">
    <name type="scientific">Ameca splendens</name>
    <dbReference type="NCBI Taxonomy" id="208324"/>
    <lineage>
        <taxon>Eukaryota</taxon>
        <taxon>Metazoa</taxon>
        <taxon>Chordata</taxon>
        <taxon>Craniata</taxon>
        <taxon>Vertebrata</taxon>
        <taxon>Euteleostomi</taxon>
        <taxon>Actinopterygii</taxon>
        <taxon>Neopterygii</taxon>
        <taxon>Teleostei</taxon>
        <taxon>Neoteleostei</taxon>
        <taxon>Acanthomorphata</taxon>
        <taxon>Ovalentaria</taxon>
        <taxon>Atherinomorphae</taxon>
        <taxon>Cyprinodontiformes</taxon>
        <taxon>Goodeidae</taxon>
        <taxon>Ameca</taxon>
    </lineage>
</organism>